<dbReference type="GO" id="GO:0046685">
    <property type="term" value="P:response to arsenic-containing substance"/>
    <property type="evidence" value="ECO:0007669"/>
    <property type="project" value="UniProtKB-KW"/>
</dbReference>
<dbReference type="Gene3D" id="3.40.50.2300">
    <property type="match status" value="1"/>
</dbReference>
<organism evidence="3 4">
    <name type="scientific">Nitrosococcus oceani C-27</name>
    <dbReference type="NCBI Taxonomy" id="314279"/>
    <lineage>
        <taxon>Bacteria</taxon>
        <taxon>Pseudomonadati</taxon>
        <taxon>Pseudomonadota</taxon>
        <taxon>Gammaproteobacteria</taxon>
        <taxon>Chromatiales</taxon>
        <taxon>Chromatiaceae</taxon>
        <taxon>Nitrosococcus</taxon>
    </lineage>
</organism>
<name>A0A0E2Z9Q8_9GAMM</name>
<comment type="caution">
    <text evidence="3">The sequence shown here is derived from an EMBL/GenBank/DDBJ whole genome shotgun (WGS) entry which is preliminary data.</text>
</comment>
<evidence type="ECO:0000313" key="3">
    <source>
        <dbReference type="EMBL" id="KFI20465.1"/>
    </source>
</evidence>
<gene>
    <name evidence="3" type="ORF">IB75_03100</name>
</gene>
<dbReference type="EMBL" id="JPGN01000020">
    <property type="protein sequence ID" value="KFI20465.1"/>
    <property type="molecule type" value="Genomic_DNA"/>
</dbReference>
<sequence length="177" mass="19177">MLLAKSMNSTTQHAATTSRLRVLVLCTGNSARSIMAEAIFNTVGAPLFEGFSAGSCPTGKVNPLALEQISRLSLPEDRVLRSKSWDEFTKPDAPQLDLVLTVCDNAASEVCPTFAGDYEHVHWGLPDPAGSSDNIQQEREAFARCFETINSRVQALVGTLSVTNSRESICDAMRKLS</sequence>
<dbReference type="HOGENOM" id="CLU_071415_3_0_6"/>
<dbReference type="AlphaFoldDB" id="A0A0E2Z9Q8"/>
<evidence type="ECO:0000259" key="2">
    <source>
        <dbReference type="SMART" id="SM00226"/>
    </source>
</evidence>
<dbReference type="InterPro" id="IPR023485">
    <property type="entry name" value="Ptyr_pPase"/>
</dbReference>
<evidence type="ECO:0000313" key="4">
    <source>
        <dbReference type="Proteomes" id="UP000028839"/>
    </source>
</evidence>
<dbReference type="PANTHER" id="PTHR43428">
    <property type="entry name" value="ARSENATE REDUCTASE"/>
    <property type="match status" value="1"/>
</dbReference>
<reference evidence="3 4" key="1">
    <citation type="submission" date="2014-07" db="EMBL/GenBank/DDBJ databases">
        <title>Comparative analysis of Nitrosococcus oceani genome inventories of strains from Pacific and Atlantic gyres.</title>
        <authorList>
            <person name="Lim C.K."/>
            <person name="Wang L."/>
            <person name="Sayavedra-Soto L.A."/>
            <person name="Klotz M.G."/>
        </authorList>
    </citation>
    <scope>NUCLEOTIDE SEQUENCE [LARGE SCALE GENOMIC DNA]</scope>
    <source>
        <strain evidence="3 4">C-27</strain>
    </source>
</reference>
<dbReference type="SMART" id="SM00226">
    <property type="entry name" value="LMWPc"/>
    <property type="match status" value="1"/>
</dbReference>
<protein>
    <submittedName>
        <fullName evidence="3">Phosphotyrosine protein phosphatase</fullName>
    </submittedName>
</protein>
<keyword evidence="1" id="KW-0059">Arsenical resistance</keyword>
<evidence type="ECO:0000256" key="1">
    <source>
        <dbReference type="ARBA" id="ARBA00022849"/>
    </source>
</evidence>
<dbReference type="CDD" id="cd16345">
    <property type="entry name" value="LMWP_ArsC"/>
    <property type="match status" value="1"/>
</dbReference>
<proteinExistence type="predicted"/>
<dbReference type="SUPFAM" id="SSF52788">
    <property type="entry name" value="Phosphotyrosine protein phosphatases I"/>
    <property type="match status" value="1"/>
</dbReference>
<accession>A0A0E2Z9Q8</accession>
<dbReference type="InterPro" id="IPR036196">
    <property type="entry name" value="Ptyr_pPase_sf"/>
</dbReference>
<dbReference type="Pfam" id="PF01451">
    <property type="entry name" value="LMWPc"/>
    <property type="match status" value="1"/>
</dbReference>
<dbReference type="OrthoDB" id="9793058at2"/>
<feature type="domain" description="Phosphotyrosine protein phosphatase I" evidence="2">
    <location>
        <begin position="20"/>
        <end position="159"/>
    </location>
</feature>
<dbReference type="PANTHER" id="PTHR43428:SF1">
    <property type="entry name" value="ARSENATE REDUCTASE"/>
    <property type="match status" value="1"/>
</dbReference>
<dbReference type="Proteomes" id="UP000028839">
    <property type="component" value="Unassembled WGS sequence"/>
</dbReference>